<evidence type="ECO:0008006" key="3">
    <source>
        <dbReference type="Google" id="ProtNLM"/>
    </source>
</evidence>
<reference evidence="1" key="2">
    <citation type="submission" date="2021-12" db="EMBL/GenBank/DDBJ databases">
        <title>Resequencing data analysis of finger millet.</title>
        <authorList>
            <person name="Hatakeyama M."/>
            <person name="Aluri S."/>
            <person name="Balachadran M.T."/>
            <person name="Sivarajan S.R."/>
            <person name="Poveda L."/>
            <person name="Shimizu-Inatsugi R."/>
            <person name="Schlapbach R."/>
            <person name="Sreeman S.M."/>
            <person name="Shimizu K.K."/>
        </authorList>
    </citation>
    <scope>NUCLEOTIDE SEQUENCE</scope>
</reference>
<organism evidence="1 2">
    <name type="scientific">Eleusine coracana subsp. coracana</name>
    <dbReference type="NCBI Taxonomy" id="191504"/>
    <lineage>
        <taxon>Eukaryota</taxon>
        <taxon>Viridiplantae</taxon>
        <taxon>Streptophyta</taxon>
        <taxon>Embryophyta</taxon>
        <taxon>Tracheophyta</taxon>
        <taxon>Spermatophyta</taxon>
        <taxon>Magnoliopsida</taxon>
        <taxon>Liliopsida</taxon>
        <taxon>Poales</taxon>
        <taxon>Poaceae</taxon>
        <taxon>PACMAD clade</taxon>
        <taxon>Chloridoideae</taxon>
        <taxon>Cynodonteae</taxon>
        <taxon>Eleusininae</taxon>
        <taxon>Eleusine</taxon>
    </lineage>
</organism>
<reference evidence="1" key="1">
    <citation type="journal article" date="2018" name="DNA Res.">
        <title>Multiple hybrid de novo genome assembly of finger millet, an orphan allotetraploid crop.</title>
        <authorList>
            <person name="Hatakeyama M."/>
            <person name="Aluri S."/>
            <person name="Balachadran M.T."/>
            <person name="Sivarajan S.R."/>
            <person name="Patrignani A."/>
            <person name="Gruter S."/>
            <person name="Poveda L."/>
            <person name="Shimizu-Inatsugi R."/>
            <person name="Baeten J."/>
            <person name="Francoijs K.J."/>
            <person name="Nataraja K.N."/>
            <person name="Reddy Y.A.N."/>
            <person name="Phadnis S."/>
            <person name="Ravikumar R.L."/>
            <person name="Schlapbach R."/>
            <person name="Sreeman S.M."/>
            <person name="Shimizu K.K."/>
        </authorList>
    </citation>
    <scope>NUCLEOTIDE SEQUENCE</scope>
</reference>
<name>A0AAV5DN71_ELECO</name>
<keyword evidence="2" id="KW-1185">Reference proteome</keyword>
<accession>A0AAV5DN71</accession>
<evidence type="ECO:0000313" key="1">
    <source>
        <dbReference type="EMBL" id="GJN12099.1"/>
    </source>
</evidence>
<sequence length="77" mass="8325">MQLVTVSSQSKDGGRDTTTLVTNGVSITGFANRYGDWYAITGMENQMPTSMPSPFGALVHAVVNETRADRLFMSPLV</sequence>
<dbReference type="AlphaFoldDB" id="A0AAV5DN71"/>
<proteinExistence type="predicted"/>
<evidence type="ECO:0000313" key="2">
    <source>
        <dbReference type="Proteomes" id="UP001054889"/>
    </source>
</evidence>
<comment type="caution">
    <text evidence="1">The sequence shown here is derived from an EMBL/GenBank/DDBJ whole genome shotgun (WGS) entry which is preliminary data.</text>
</comment>
<protein>
    <recommendedName>
        <fullName evidence="3">Dirigent protein</fullName>
    </recommendedName>
</protein>
<dbReference type="Proteomes" id="UP001054889">
    <property type="component" value="Unassembled WGS sequence"/>
</dbReference>
<gene>
    <name evidence="1" type="primary">ga30346</name>
    <name evidence="1" type="ORF">PR202_ga30346</name>
</gene>
<dbReference type="EMBL" id="BQKI01000021">
    <property type="protein sequence ID" value="GJN12099.1"/>
    <property type="molecule type" value="Genomic_DNA"/>
</dbReference>